<accession>A0A101HG41</accession>
<reference evidence="3" key="1">
    <citation type="journal article" date="2015" name="MBio">
        <title>Genome-Resolved Metagenomic Analysis Reveals Roles for Candidate Phyla and Other Microbial Community Members in Biogeochemical Transformations in Oil Reservoirs.</title>
        <authorList>
            <person name="Hu P."/>
            <person name="Tom L."/>
            <person name="Singh A."/>
            <person name="Thomas B.C."/>
            <person name="Baker B.J."/>
            <person name="Piceno Y.M."/>
            <person name="Andersen G.L."/>
            <person name="Banfield J.F."/>
        </authorList>
    </citation>
    <scope>NUCLEOTIDE SEQUENCE [LARGE SCALE GENOMIC DNA]</scope>
</reference>
<comment type="caution">
    <text evidence="2">The sequence shown here is derived from an EMBL/GenBank/DDBJ whole genome shotgun (WGS) entry which is preliminary data.</text>
</comment>
<feature type="domain" description="Calcineurin-like phosphoesterase" evidence="1">
    <location>
        <begin position="4"/>
        <end position="158"/>
    </location>
</feature>
<sequence length="342" mass="38772">MKNKFVVVGDLHCSPTTLNITYKIFELLKNFSEYTPIFLGDFFHSKNRLDSRFLINLFGILSTYKEKCFVLSGNHDFIDTNTSLISILPSNFVKITSPTVMAEDTYKFVFLPYTTPTNEAIKFITDNASSDNILFSHIVIDQLTDLNLESFPKELFDNYLAVLNGHIHNSEIKDNIIQPGAVYPVSVSEIEKYNPFLTFIENGNIVDVKPITLFSIIATDTYNADLNQEDVIIKTNSQEVLTQYDKTFKVLFTGKKETSTTVSNVLDLKQSFNETLKDQILKAGLSEEQLTLLKTTLPESLNLWGEELITDPMLEMIEDSLKQAQSLSQMPRQILTTKAEGL</sequence>
<dbReference type="PANTHER" id="PTHR30337">
    <property type="entry name" value="COMPONENT OF ATP-DEPENDENT DSDNA EXONUCLEASE"/>
    <property type="match status" value="1"/>
</dbReference>
<evidence type="ECO:0000259" key="1">
    <source>
        <dbReference type="Pfam" id="PF00149"/>
    </source>
</evidence>
<dbReference type="Proteomes" id="UP000053904">
    <property type="component" value="Unassembled WGS sequence"/>
</dbReference>
<dbReference type="EMBL" id="LGGO01000181">
    <property type="protein sequence ID" value="KUK76250.1"/>
    <property type="molecule type" value="Genomic_DNA"/>
</dbReference>
<protein>
    <recommendedName>
        <fullName evidence="1">Calcineurin-like phosphoesterase domain-containing protein</fullName>
    </recommendedName>
</protein>
<dbReference type="AlphaFoldDB" id="A0A101HG41"/>
<dbReference type="SUPFAM" id="SSF56300">
    <property type="entry name" value="Metallo-dependent phosphatases"/>
    <property type="match status" value="1"/>
</dbReference>
<dbReference type="Pfam" id="PF00149">
    <property type="entry name" value="Metallophos"/>
    <property type="match status" value="1"/>
</dbReference>
<proteinExistence type="predicted"/>
<dbReference type="InterPro" id="IPR029052">
    <property type="entry name" value="Metallo-depent_PP-like"/>
</dbReference>
<gene>
    <name evidence="2" type="ORF">XD93_1025</name>
</gene>
<dbReference type="InterPro" id="IPR050535">
    <property type="entry name" value="DNA_Repair-Maintenance_Comp"/>
</dbReference>
<dbReference type="GO" id="GO:0016787">
    <property type="term" value="F:hydrolase activity"/>
    <property type="evidence" value="ECO:0007669"/>
    <property type="project" value="InterPro"/>
</dbReference>
<dbReference type="Gene3D" id="3.60.21.10">
    <property type="match status" value="1"/>
</dbReference>
<name>A0A101HG41_9BACT</name>
<evidence type="ECO:0000313" key="3">
    <source>
        <dbReference type="Proteomes" id="UP000053904"/>
    </source>
</evidence>
<organism evidence="2 3">
    <name type="scientific">candidate division WS6 bacterium 34_10</name>
    <dbReference type="NCBI Taxonomy" id="1641389"/>
    <lineage>
        <taxon>Bacteria</taxon>
        <taxon>Candidatus Dojkabacteria</taxon>
    </lineage>
</organism>
<dbReference type="InterPro" id="IPR004843">
    <property type="entry name" value="Calcineurin-like_PHP"/>
</dbReference>
<evidence type="ECO:0000313" key="2">
    <source>
        <dbReference type="EMBL" id="KUK76250.1"/>
    </source>
</evidence>